<dbReference type="Proteomes" id="UP000005408">
    <property type="component" value="Unassembled WGS sequence"/>
</dbReference>
<evidence type="ECO:0000313" key="2">
    <source>
        <dbReference type="EnsemblMetazoa" id="G29885.1:cds"/>
    </source>
</evidence>
<keyword evidence="3" id="KW-1185">Reference proteome</keyword>
<dbReference type="AlphaFoldDB" id="A0A8W8LV49"/>
<keyword evidence="1" id="KW-0732">Signal</keyword>
<evidence type="ECO:0000256" key="1">
    <source>
        <dbReference type="SAM" id="SignalP"/>
    </source>
</evidence>
<feature type="signal peptide" evidence="1">
    <location>
        <begin position="1"/>
        <end position="18"/>
    </location>
</feature>
<evidence type="ECO:0000313" key="3">
    <source>
        <dbReference type="Proteomes" id="UP000005408"/>
    </source>
</evidence>
<name>A0A8W8LV49_MAGGI</name>
<proteinExistence type="predicted"/>
<reference evidence="2" key="1">
    <citation type="submission" date="2022-08" db="UniProtKB">
        <authorList>
            <consortium name="EnsemblMetazoa"/>
        </authorList>
    </citation>
    <scope>IDENTIFICATION</scope>
    <source>
        <strain evidence="2">05x7-T-G4-1.051#20</strain>
    </source>
</reference>
<sequence>MFPLLVIVGILLPVSTFGRVSPVHGYVHMIPGVEQVAPGVAQVARGLAQLAPGASRVATGLAQFAPGVVGNTYANFYRNLLSYYQSHYANRNQQFGYQLMHNQNVGKGALRARQRVANLHNVLYNKFQKKKVDYKYQPTKHSNKYPDGYYKDKYPSNYPEGTYKELDKYPTDDKYSQDTIYQPGYYHDKHPKDYHHDPPHNKYPTEYSGDINAGQKYKETYSNGYLRDKFPKDYKGDKHPTDLYSNDNYPNGKYIGINAHPLHDERPHDYQTENKYYDGKYKETYPKEHLNDKYPNRKQGEYYPNAKYPNENFYMSIHGNPNIDKYPIDKYLDGHYKASQSDYPHDKYNKKQIRPNFRRNRRGDTDSQFEFGLPVSDVTGKNRPMDLAGDFDDVVSHPRYRLLTGGLFSGSISDHSAGIGWGLLDVGPLSPRGRHNHIHPTYTGKGIPEKYPGVQHKEHNVYPDHDTRQYPTGHLDSYKGLYGNMTQKKDYKLKGNTHKKRY</sequence>
<dbReference type="EnsemblMetazoa" id="G29885.1">
    <property type="protein sequence ID" value="G29885.1:cds"/>
    <property type="gene ID" value="G29885"/>
</dbReference>
<organism evidence="2 3">
    <name type="scientific">Magallana gigas</name>
    <name type="common">Pacific oyster</name>
    <name type="synonym">Crassostrea gigas</name>
    <dbReference type="NCBI Taxonomy" id="29159"/>
    <lineage>
        <taxon>Eukaryota</taxon>
        <taxon>Metazoa</taxon>
        <taxon>Spiralia</taxon>
        <taxon>Lophotrochozoa</taxon>
        <taxon>Mollusca</taxon>
        <taxon>Bivalvia</taxon>
        <taxon>Autobranchia</taxon>
        <taxon>Pteriomorphia</taxon>
        <taxon>Ostreida</taxon>
        <taxon>Ostreoidea</taxon>
        <taxon>Ostreidae</taxon>
        <taxon>Magallana</taxon>
    </lineage>
</organism>
<protein>
    <submittedName>
        <fullName evidence="2">Uncharacterized protein</fullName>
    </submittedName>
</protein>
<accession>A0A8W8LV49</accession>
<feature type="chain" id="PRO_5036444203" evidence="1">
    <location>
        <begin position="19"/>
        <end position="502"/>
    </location>
</feature>